<feature type="transmembrane region" description="Helical" evidence="2">
    <location>
        <begin position="178"/>
        <end position="195"/>
    </location>
</feature>
<feature type="domain" description="EamA" evidence="3">
    <location>
        <begin position="148"/>
        <end position="279"/>
    </location>
</feature>
<feature type="transmembrane region" description="Helical" evidence="2">
    <location>
        <begin position="119"/>
        <end position="137"/>
    </location>
</feature>
<feature type="transmembrane region" description="Helical" evidence="2">
    <location>
        <begin position="264"/>
        <end position="283"/>
    </location>
</feature>
<feature type="transmembrane region" description="Helical" evidence="2">
    <location>
        <begin position="149"/>
        <end position="166"/>
    </location>
</feature>
<dbReference type="Proteomes" id="UP000240615">
    <property type="component" value="Chromosome"/>
</dbReference>
<dbReference type="InterPro" id="IPR037185">
    <property type="entry name" value="EmrE-like"/>
</dbReference>
<feature type="transmembrane region" description="Helical" evidence="2">
    <location>
        <begin position="90"/>
        <end position="112"/>
    </location>
</feature>
<dbReference type="AlphaFoldDB" id="A0ABC8CU66"/>
<feature type="transmembrane region" description="Helical" evidence="2">
    <location>
        <begin position="7"/>
        <end position="25"/>
    </location>
</feature>
<dbReference type="RefSeq" id="WP_159035240.1">
    <property type="nucleotide sequence ID" value="NZ_CP027777.1"/>
</dbReference>
<dbReference type="Pfam" id="PF00892">
    <property type="entry name" value="EamA"/>
    <property type="match status" value="2"/>
</dbReference>
<feature type="transmembrane region" description="Helical" evidence="2">
    <location>
        <begin position="62"/>
        <end position="84"/>
    </location>
</feature>
<dbReference type="InterPro" id="IPR000620">
    <property type="entry name" value="EamA_dom"/>
</dbReference>
<dbReference type="EMBL" id="CP027777">
    <property type="protein sequence ID" value="AVQ39208.1"/>
    <property type="molecule type" value="Genomic_DNA"/>
</dbReference>
<dbReference type="PANTHER" id="PTHR22911">
    <property type="entry name" value="ACYL-MALONYL CONDENSING ENZYME-RELATED"/>
    <property type="match status" value="1"/>
</dbReference>
<sequence length="296" mass="32102">MKIARIQFLLSMLIVGSIGLFVRSIPFSSAQIALVRGILGCAFVFVFSLMSGQKISGKNIKANLWILIASGIALSVNWILLFQAYKYTTISNATICYYFAPVLVMILSPLILKEPLSVLKVLCIVAALVGLACIAGVSKKAGANDFVGILYGLGSAVLYATVIFLNKFLKDIKGIESSIVQLGVSAISLLAYVLMSEGFKFDEMTATPIVLLLIVGVIHTGVVYLLYFSSMRELSAQSVAALSYIDPVVAILLASIFLHEKMTIVQIIGGILILGATFFNEIYAQKRRLAIFYSKF</sequence>
<evidence type="ECO:0000313" key="4">
    <source>
        <dbReference type="EMBL" id="AVQ39208.1"/>
    </source>
</evidence>
<name>A0ABC8CU66_CLOBO</name>
<feature type="transmembrane region" description="Helical" evidence="2">
    <location>
        <begin position="31"/>
        <end position="50"/>
    </location>
</feature>
<comment type="similarity">
    <text evidence="1">Belongs to the EamA transporter family.</text>
</comment>
<gene>
    <name evidence="4" type="ORF">C7M56_11130</name>
</gene>
<keyword evidence="2" id="KW-0472">Membrane</keyword>
<evidence type="ECO:0000256" key="1">
    <source>
        <dbReference type="ARBA" id="ARBA00007362"/>
    </source>
</evidence>
<dbReference type="PANTHER" id="PTHR22911:SF102">
    <property type="entry name" value="MEMBRANE PROTEIN"/>
    <property type="match status" value="1"/>
</dbReference>
<keyword evidence="2" id="KW-0812">Transmembrane</keyword>
<reference evidence="4 5" key="1">
    <citation type="submission" date="2018-01" db="EMBL/GenBank/DDBJ databases">
        <title>Genetic Diversity of Clostridium botulinum in seafood.</title>
        <authorList>
            <person name="Athira V."/>
            <person name="Arun Jyothi P.V."/>
            <person name="Lalitha K.V."/>
            <person name="Joseph T.C."/>
        </authorList>
    </citation>
    <scope>NUCLEOTIDE SEQUENCE [LARGE SCALE GENOMIC DNA]</scope>
    <source>
        <strain evidence="4 5">Mfbjulcb8</strain>
    </source>
</reference>
<dbReference type="Gene3D" id="1.10.3730.20">
    <property type="match status" value="2"/>
</dbReference>
<accession>A0ABC8CU66</accession>
<feature type="domain" description="EamA" evidence="3">
    <location>
        <begin position="6"/>
        <end position="134"/>
    </location>
</feature>
<organism evidence="4 5">
    <name type="scientific">Clostridium botulinum</name>
    <dbReference type="NCBI Taxonomy" id="1491"/>
    <lineage>
        <taxon>Bacteria</taxon>
        <taxon>Bacillati</taxon>
        <taxon>Bacillota</taxon>
        <taxon>Clostridia</taxon>
        <taxon>Eubacteriales</taxon>
        <taxon>Clostridiaceae</taxon>
        <taxon>Clostridium</taxon>
    </lineage>
</organism>
<proteinExistence type="inferred from homology"/>
<feature type="transmembrane region" description="Helical" evidence="2">
    <location>
        <begin position="239"/>
        <end position="258"/>
    </location>
</feature>
<dbReference type="SUPFAM" id="SSF103481">
    <property type="entry name" value="Multidrug resistance efflux transporter EmrE"/>
    <property type="match status" value="2"/>
</dbReference>
<feature type="transmembrane region" description="Helical" evidence="2">
    <location>
        <begin position="207"/>
        <end position="227"/>
    </location>
</feature>
<protein>
    <submittedName>
        <fullName evidence="4">EamA family transporter</fullName>
    </submittedName>
</protein>
<keyword evidence="2" id="KW-1133">Transmembrane helix</keyword>
<evidence type="ECO:0000313" key="5">
    <source>
        <dbReference type="Proteomes" id="UP000240615"/>
    </source>
</evidence>
<evidence type="ECO:0000259" key="3">
    <source>
        <dbReference type="Pfam" id="PF00892"/>
    </source>
</evidence>
<evidence type="ECO:0000256" key="2">
    <source>
        <dbReference type="SAM" id="Phobius"/>
    </source>
</evidence>